<dbReference type="EMBL" id="CAKMUD010000105">
    <property type="protein sequence ID" value="CAH1601824.1"/>
    <property type="molecule type" value="Genomic_DNA"/>
</dbReference>
<dbReference type="RefSeq" id="WP_409589816.1">
    <property type="nucleotide sequence ID" value="NZ_CAKMTZ010000104.1"/>
</dbReference>
<sequence>MFTSAKKYLTLVNEHHTLKTQMAAMKEDIKTLVLANEHEAAYDLFIHQTQRLLGHQAELPKNFTCRSAEDIKAALRLDRECDC</sequence>
<proteinExistence type="predicted"/>
<dbReference type="Proteomes" id="UP001295462">
    <property type="component" value="Unassembled WGS sequence"/>
</dbReference>
<gene>
    <name evidence="1" type="ORF">THF1A12_50238</name>
</gene>
<comment type="caution">
    <text evidence="1">The sequence shown here is derived from an EMBL/GenBank/DDBJ whole genome shotgun (WGS) entry which is preliminary data.</text>
</comment>
<dbReference type="AlphaFoldDB" id="A0AAU9QVQ2"/>
<evidence type="ECO:0000313" key="1">
    <source>
        <dbReference type="EMBL" id="CAH1601824.1"/>
    </source>
</evidence>
<accession>A0AAU9QVQ2</accession>
<protein>
    <submittedName>
        <fullName evidence="1">Uncharacterized protein</fullName>
    </submittedName>
</protein>
<evidence type="ECO:0000313" key="2">
    <source>
        <dbReference type="Proteomes" id="UP001295462"/>
    </source>
</evidence>
<reference evidence="1" key="1">
    <citation type="submission" date="2022-01" db="EMBL/GenBank/DDBJ databases">
        <authorList>
            <person name="Lagorce A."/>
        </authorList>
    </citation>
    <scope>NUCLEOTIDE SEQUENCE</scope>
    <source>
        <strain evidence="1">Th15_F1_A12</strain>
    </source>
</reference>
<organism evidence="1 2">
    <name type="scientific">Vibrio jasicida</name>
    <dbReference type="NCBI Taxonomy" id="766224"/>
    <lineage>
        <taxon>Bacteria</taxon>
        <taxon>Pseudomonadati</taxon>
        <taxon>Pseudomonadota</taxon>
        <taxon>Gammaproteobacteria</taxon>
        <taxon>Vibrionales</taxon>
        <taxon>Vibrionaceae</taxon>
        <taxon>Vibrio</taxon>
    </lineage>
</organism>
<name>A0AAU9QVQ2_9VIBR</name>